<dbReference type="InterPro" id="IPR019999">
    <property type="entry name" value="Anth_synth_I-like"/>
</dbReference>
<organism evidence="7 8">
    <name type="scientific">Rhizobium viscosum</name>
    <name type="common">Arthrobacter viscosus</name>
    <dbReference type="NCBI Taxonomy" id="1673"/>
    <lineage>
        <taxon>Bacteria</taxon>
        <taxon>Pseudomonadati</taxon>
        <taxon>Pseudomonadota</taxon>
        <taxon>Alphaproteobacteria</taxon>
        <taxon>Hyphomicrobiales</taxon>
        <taxon>Rhizobiaceae</taxon>
        <taxon>Rhizobium/Agrobacterium group</taxon>
        <taxon>Rhizobium</taxon>
    </lineage>
</organism>
<evidence type="ECO:0000256" key="1">
    <source>
        <dbReference type="ARBA" id="ARBA00012266"/>
    </source>
</evidence>
<protein>
    <recommendedName>
        <fullName evidence="1">anthranilate synthase</fullName>
        <ecNumber evidence="1">4.1.3.27</ecNumber>
    </recommendedName>
</protein>
<dbReference type="EC" id="4.1.3.27" evidence="1"/>
<name>A0ABR9IYG2_RHIVS</name>
<dbReference type="InterPro" id="IPR015890">
    <property type="entry name" value="Chorismate_C"/>
</dbReference>
<dbReference type="PANTHER" id="PTHR11236">
    <property type="entry name" value="AMINOBENZOATE/ANTHRANILATE SYNTHASE"/>
    <property type="match status" value="1"/>
</dbReference>
<dbReference type="PROSITE" id="PS51273">
    <property type="entry name" value="GATASE_TYPE_1"/>
    <property type="match status" value="1"/>
</dbReference>
<sequence length="640" mass="69858">MRDNLLQNIASGLIDQPYALIARRSSKDQPAHVDVVTGSARTFERLADLTTVEAATRGAVGGERLLVLVPFRQIAEVGYDCIDDNERLRVIAIETQESFDVPHVLEALPRSGVQLDNVEFDVADEIYAARVERLIAEEIGRGEGANFVLSRSLCGTIRNFSQSHALSIFRELLLKETGAYWTFLIRIDGRTFIGASPEQQITLQGGTAVMNPISGTYRYPPSGPKIDQVLDFLYNEKETDELFMVADEELKMFGRFCPDGGRLRGPFLKEMSRLAHTEYYIEGRTSASAAALLRHTMLAPTVTGSPIKNACRVIAKYEERGRGYYAGVVALIGQDPEGAETLDSAILIRTAHISDEGEVRIPVGSTIVRHSDPAQEAAETTAKATGLLSAFTSARMAPLGSDDAVRRALSDRNRRVASFWLARPGGSGVEGSLKGKVLVLDADDDFTQMLAHQLRALGLEPSVYPATRAEELGDEYELTLLGPGPGNPLDDGDGRVAGIRRALQARLTSGRPFVSVCLSHQILCRHFGLTVGALENPNQGVQRRIDFFGRSATVGFYNTFAARCAPTSFVSAGALVQVCRDPETGEVHALRGSHFASMQFHPESVLSIDGFAIMAEEISRLCRWTEPRHGQHAFPVSVAR</sequence>
<evidence type="ECO:0000313" key="7">
    <source>
        <dbReference type="EMBL" id="MBE1508218.1"/>
    </source>
</evidence>
<dbReference type="Gene3D" id="3.60.120.10">
    <property type="entry name" value="Anthranilate synthase"/>
    <property type="match status" value="1"/>
</dbReference>
<dbReference type="EMBL" id="JADBEC010000002">
    <property type="protein sequence ID" value="MBE1508218.1"/>
    <property type="molecule type" value="Genomic_DNA"/>
</dbReference>
<dbReference type="InterPro" id="IPR006221">
    <property type="entry name" value="TrpG/PapA_dom"/>
</dbReference>
<keyword evidence="8" id="KW-1185">Reference proteome</keyword>
<dbReference type="Gene3D" id="3.40.50.880">
    <property type="match status" value="1"/>
</dbReference>
<dbReference type="GO" id="GO:0008483">
    <property type="term" value="F:transaminase activity"/>
    <property type="evidence" value="ECO:0007669"/>
    <property type="project" value="UniProtKB-KW"/>
</dbReference>
<dbReference type="PRINTS" id="PR00096">
    <property type="entry name" value="GATASE"/>
</dbReference>
<feature type="domain" description="Chorismate-utilising enzyme C-terminal" evidence="6">
    <location>
        <begin position="125"/>
        <end position="383"/>
    </location>
</feature>
<keyword evidence="3" id="KW-0456">Lyase</keyword>
<dbReference type="PRINTS" id="PR00097">
    <property type="entry name" value="ANTSNTHASEII"/>
</dbReference>
<evidence type="ECO:0000259" key="5">
    <source>
        <dbReference type="Pfam" id="PF00117"/>
    </source>
</evidence>
<dbReference type="PANTHER" id="PTHR11236:SF49">
    <property type="entry name" value="ANTHRANILATE SYNTHASE COMPONENT 1"/>
    <property type="match status" value="1"/>
</dbReference>
<dbReference type="InterPro" id="IPR017926">
    <property type="entry name" value="GATASE"/>
</dbReference>
<dbReference type="Proteomes" id="UP000620262">
    <property type="component" value="Unassembled WGS sequence"/>
</dbReference>
<evidence type="ECO:0000256" key="3">
    <source>
        <dbReference type="ARBA" id="ARBA00023239"/>
    </source>
</evidence>
<evidence type="ECO:0000256" key="2">
    <source>
        <dbReference type="ARBA" id="ARBA00022962"/>
    </source>
</evidence>
<evidence type="ECO:0000256" key="4">
    <source>
        <dbReference type="ARBA" id="ARBA00047683"/>
    </source>
</evidence>
<dbReference type="SUPFAM" id="SSF56322">
    <property type="entry name" value="ADC synthase"/>
    <property type="match status" value="1"/>
</dbReference>
<dbReference type="Pfam" id="PF00117">
    <property type="entry name" value="GATase"/>
    <property type="match status" value="1"/>
</dbReference>
<reference evidence="7 8" key="1">
    <citation type="submission" date="2020-10" db="EMBL/GenBank/DDBJ databases">
        <title>Sequencing the genomes of 1000 actinobacteria strains.</title>
        <authorList>
            <person name="Klenk H.-P."/>
        </authorList>
    </citation>
    <scope>NUCLEOTIDE SEQUENCE [LARGE SCALE GENOMIC DNA]</scope>
    <source>
        <strain evidence="7 8">DSM 7307</strain>
    </source>
</reference>
<dbReference type="InterPro" id="IPR005801">
    <property type="entry name" value="ADC_synthase"/>
</dbReference>
<accession>A0ABR9IYG2</accession>
<keyword evidence="2" id="KW-0315">Glutamine amidotransferase</keyword>
<comment type="caution">
    <text evidence="7">The sequence shown here is derived from an EMBL/GenBank/DDBJ whole genome shotgun (WGS) entry which is preliminary data.</text>
</comment>
<gene>
    <name evidence="7" type="ORF">H4W29_005463</name>
</gene>
<keyword evidence="7" id="KW-0808">Transferase</keyword>
<proteinExistence type="predicted"/>
<comment type="catalytic activity">
    <reaction evidence="4">
        <text>chorismate + L-glutamine = anthranilate + pyruvate + L-glutamate + H(+)</text>
        <dbReference type="Rhea" id="RHEA:21732"/>
        <dbReference type="ChEBI" id="CHEBI:15361"/>
        <dbReference type="ChEBI" id="CHEBI:15378"/>
        <dbReference type="ChEBI" id="CHEBI:16567"/>
        <dbReference type="ChEBI" id="CHEBI:29748"/>
        <dbReference type="ChEBI" id="CHEBI:29985"/>
        <dbReference type="ChEBI" id="CHEBI:58359"/>
        <dbReference type="EC" id="4.1.3.27"/>
    </reaction>
</comment>
<evidence type="ECO:0000313" key="8">
    <source>
        <dbReference type="Proteomes" id="UP000620262"/>
    </source>
</evidence>
<keyword evidence="7" id="KW-0032">Aminotransferase</keyword>
<evidence type="ECO:0000259" key="6">
    <source>
        <dbReference type="Pfam" id="PF00425"/>
    </source>
</evidence>
<dbReference type="SUPFAM" id="SSF52317">
    <property type="entry name" value="Class I glutamine amidotransferase-like"/>
    <property type="match status" value="1"/>
</dbReference>
<feature type="domain" description="Glutamine amidotransferase" evidence="5">
    <location>
        <begin position="438"/>
        <end position="617"/>
    </location>
</feature>
<dbReference type="InterPro" id="IPR029062">
    <property type="entry name" value="Class_I_gatase-like"/>
</dbReference>
<dbReference type="CDD" id="cd01743">
    <property type="entry name" value="GATase1_Anthranilate_Synthase"/>
    <property type="match status" value="1"/>
</dbReference>
<dbReference type="Pfam" id="PF00425">
    <property type="entry name" value="Chorismate_bind"/>
    <property type="match status" value="1"/>
</dbReference>
<dbReference type="RefSeq" id="WP_192731855.1">
    <property type="nucleotide sequence ID" value="NZ_BAAAVL010000002.1"/>
</dbReference>